<evidence type="ECO:0000313" key="1">
    <source>
        <dbReference type="EMBL" id="MBS2211395.1"/>
    </source>
</evidence>
<evidence type="ECO:0000313" key="2">
    <source>
        <dbReference type="Proteomes" id="UP000721861"/>
    </source>
</evidence>
<reference evidence="1 2" key="1">
    <citation type="journal article" date="2014" name="Int. J. Syst. Evol. Microbiol.">
        <title>Carboxylicivirga gen. nov. in the family Marinilabiliaceae with two novel species, Carboxylicivirga mesophila sp. nov. and Carboxylicivirga taeanensis sp. nov., and reclassification of Cytophaga fermentans as Saccharicrinis fermentans gen. nov., comb. nov.</title>
        <authorList>
            <person name="Yang S.H."/>
            <person name="Seo H.S."/>
            <person name="Woo J.H."/>
            <person name="Oh H.M."/>
            <person name="Jang H."/>
            <person name="Lee J.H."/>
            <person name="Kim S.J."/>
            <person name="Kwon K.K."/>
        </authorList>
    </citation>
    <scope>NUCLEOTIDE SEQUENCE [LARGE SCALE GENOMIC DNA]</scope>
    <source>
        <strain evidence="1 2">JCM 18290</strain>
    </source>
</reference>
<name>A0ABS5K8Q5_9BACT</name>
<comment type="caution">
    <text evidence="1">The sequence shown here is derived from an EMBL/GenBank/DDBJ whole genome shotgun (WGS) entry which is preliminary data.</text>
</comment>
<gene>
    <name evidence="1" type="ORF">KEM09_08285</name>
</gene>
<accession>A0ABS5K8Q5</accession>
<dbReference type="EMBL" id="JAGUCN010000008">
    <property type="protein sequence ID" value="MBS2211395.1"/>
    <property type="molecule type" value="Genomic_DNA"/>
</dbReference>
<proteinExistence type="predicted"/>
<protein>
    <submittedName>
        <fullName evidence="1">Uncharacterized protein</fullName>
    </submittedName>
</protein>
<dbReference type="Proteomes" id="UP000721861">
    <property type="component" value="Unassembled WGS sequence"/>
</dbReference>
<organism evidence="1 2">
    <name type="scientific">Carboxylicivirga mesophila</name>
    <dbReference type="NCBI Taxonomy" id="1166478"/>
    <lineage>
        <taxon>Bacteria</taxon>
        <taxon>Pseudomonadati</taxon>
        <taxon>Bacteroidota</taxon>
        <taxon>Bacteroidia</taxon>
        <taxon>Marinilabiliales</taxon>
        <taxon>Marinilabiliaceae</taxon>
        <taxon>Carboxylicivirga</taxon>
    </lineage>
</organism>
<sequence length="57" mass="6550">MGNNSISELLGDEFFKSGGIVWLQLTGQNRCFKSFNEMKGIAEPKAYLPFKRFIVKY</sequence>
<dbReference type="RefSeq" id="WP_212227519.1">
    <property type="nucleotide sequence ID" value="NZ_JAGUCN010000008.1"/>
</dbReference>
<keyword evidence="2" id="KW-1185">Reference proteome</keyword>